<comment type="function">
    <text evidence="6">Forms chloride channels.</text>
</comment>
<dbReference type="PANTHER" id="PTHR10736">
    <property type="entry name" value="BESTROPHIN"/>
    <property type="match status" value="1"/>
</dbReference>
<evidence type="ECO:0000256" key="2">
    <source>
        <dbReference type="ARBA" id="ARBA00022692"/>
    </source>
</evidence>
<dbReference type="GO" id="GO:0034707">
    <property type="term" value="C:chloride channel complex"/>
    <property type="evidence" value="ECO:0007669"/>
    <property type="project" value="UniProtKB-KW"/>
</dbReference>
<feature type="transmembrane region" description="Helical" evidence="6">
    <location>
        <begin position="24"/>
        <end position="46"/>
    </location>
</feature>
<keyword evidence="7" id="KW-1185">Reference proteome</keyword>
<dbReference type="Proteomes" id="UP000887565">
    <property type="component" value="Unplaced"/>
</dbReference>
<dbReference type="InterPro" id="IPR021134">
    <property type="entry name" value="Bestrophin-like"/>
</dbReference>
<evidence type="ECO:0000313" key="8">
    <source>
        <dbReference type="WBParaSite" id="nRc.2.0.1.t25999-RA"/>
    </source>
</evidence>
<keyword evidence="6" id="KW-0813">Transport</keyword>
<dbReference type="GO" id="GO:0005254">
    <property type="term" value="F:chloride channel activity"/>
    <property type="evidence" value="ECO:0007669"/>
    <property type="project" value="UniProtKB-KW"/>
</dbReference>
<feature type="transmembrane region" description="Helical" evidence="6">
    <location>
        <begin position="67"/>
        <end position="86"/>
    </location>
</feature>
<dbReference type="PANTHER" id="PTHR10736:SF31">
    <property type="entry name" value="BESTROPHIN HOMOLOG 14"/>
    <property type="match status" value="1"/>
</dbReference>
<keyword evidence="6" id="KW-0406">Ion transport</keyword>
<keyword evidence="3 6" id="KW-1133">Transmembrane helix</keyword>
<evidence type="ECO:0000256" key="6">
    <source>
        <dbReference type="RuleBase" id="RU363126"/>
    </source>
</evidence>
<keyword evidence="2 6" id="KW-0812">Transmembrane</keyword>
<dbReference type="Pfam" id="PF01062">
    <property type="entry name" value="Bestrophin"/>
    <property type="match status" value="1"/>
</dbReference>
<evidence type="ECO:0000256" key="3">
    <source>
        <dbReference type="ARBA" id="ARBA00022989"/>
    </source>
</evidence>
<dbReference type="AlphaFoldDB" id="A0A915JIL8"/>
<feature type="transmembrane region" description="Helical" evidence="6">
    <location>
        <begin position="92"/>
        <end position="114"/>
    </location>
</feature>
<comment type="similarity">
    <text evidence="5 6">Belongs to the anion channel-forming bestrophin (TC 1.A.46) family. Calcium-sensitive chloride channel subfamily.</text>
</comment>
<proteinExistence type="inferred from homology"/>
<sequence length="274" mass="32588">MTISYSDTFFKLLLRWDGSLWKSIWRPVVVYLFFYYSINIIYRFLLNNDQKITFLQFVDFCEESSGYIPLNFVLGFFVSAILARWWSQCNYISYPDASMLLITTYIQGETYLVVRRTMARWLNLTAVLGWRTVCSRTLSRFPTYEHIVKSGLMTESEFDLYEKTEAPYGKWFLPLQWLNNLLEKCREHDVIDSVQMKSIAQEVYKFRLGIIMLKIFEWVSIPLAYTQVVTVATYGYFVITLFSRQITGRTDKDEPDILFPIFTVLQLLFYLGWF</sequence>
<keyword evidence="6" id="KW-1003">Cell membrane</keyword>
<protein>
    <recommendedName>
        <fullName evidence="6">Bestrophin homolog</fullName>
    </recommendedName>
</protein>
<organism evidence="7 8">
    <name type="scientific">Romanomermis culicivorax</name>
    <name type="common">Nematode worm</name>
    <dbReference type="NCBI Taxonomy" id="13658"/>
    <lineage>
        <taxon>Eukaryota</taxon>
        <taxon>Metazoa</taxon>
        <taxon>Ecdysozoa</taxon>
        <taxon>Nematoda</taxon>
        <taxon>Enoplea</taxon>
        <taxon>Dorylaimia</taxon>
        <taxon>Mermithida</taxon>
        <taxon>Mermithoidea</taxon>
        <taxon>Mermithidae</taxon>
        <taxon>Romanomermis</taxon>
    </lineage>
</organism>
<dbReference type="WBParaSite" id="nRc.2.0.1.t25999-RA">
    <property type="protein sequence ID" value="nRc.2.0.1.t25999-RA"/>
    <property type="gene ID" value="nRc.2.0.1.g25999"/>
</dbReference>
<dbReference type="GO" id="GO:0005886">
    <property type="term" value="C:plasma membrane"/>
    <property type="evidence" value="ECO:0007669"/>
    <property type="project" value="UniProtKB-SubCell"/>
</dbReference>
<evidence type="ECO:0000256" key="5">
    <source>
        <dbReference type="ARBA" id="ARBA00034769"/>
    </source>
</evidence>
<dbReference type="OMA" id="AILARWW"/>
<reference evidence="8" key="1">
    <citation type="submission" date="2022-11" db="UniProtKB">
        <authorList>
            <consortium name="WormBaseParasite"/>
        </authorList>
    </citation>
    <scope>IDENTIFICATION</scope>
</reference>
<dbReference type="InterPro" id="IPR000615">
    <property type="entry name" value="Bestrophin"/>
</dbReference>
<name>A0A915JIL8_ROMCU</name>
<feature type="transmembrane region" description="Helical" evidence="6">
    <location>
        <begin position="257"/>
        <end position="273"/>
    </location>
</feature>
<keyword evidence="6" id="KW-0407">Ion channel</keyword>
<keyword evidence="6" id="KW-0868">Chloride</keyword>
<evidence type="ECO:0000256" key="4">
    <source>
        <dbReference type="ARBA" id="ARBA00023136"/>
    </source>
</evidence>
<evidence type="ECO:0000313" key="7">
    <source>
        <dbReference type="Proteomes" id="UP000887565"/>
    </source>
</evidence>
<keyword evidence="6" id="KW-0869">Chloride channel</keyword>
<comment type="subcellular location">
    <subcellularLocation>
        <location evidence="6">Cell membrane</location>
        <topology evidence="6">Multi-pass membrane protein</topology>
    </subcellularLocation>
    <subcellularLocation>
        <location evidence="1">Membrane</location>
    </subcellularLocation>
</comment>
<feature type="transmembrane region" description="Helical" evidence="6">
    <location>
        <begin position="215"/>
        <end position="237"/>
    </location>
</feature>
<keyword evidence="4 6" id="KW-0472">Membrane</keyword>
<evidence type="ECO:0000256" key="1">
    <source>
        <dbReference type="ARBA" id="ARBA00004370"/>
    </source>
</evidence>
<accession>A0A915JIL8</accession>